<evidence type="ECO:0000313" key="2">
    <source>
        <dbReference type="Proteomes" id="UP000499080"/>
    </source>
</evidence>
<evidence type="ECO:0000313" key="1">
    <source>
        <dbReference type="EMBL" id="GBN15970.1"/>
    </source>
</evidence>
<dbReference type="AlphaFoldDB" id="A0A4Y2LPD1"/>
<reference evidence="1 2" key="1">
    <citation type="journal article" date="2019" name="Sci. Rep.">
        <title>Orb-weaving spider Araneus ventricosus genome elucidates the spidroin gene catalogue.</title>
        <authorList>
            <person name="Kono N."/>
            <person name="Nakamura H."/>
            <person name="Ohtoshi R."/>
            <person name="Moran D.A.P."/>
            <person name="Shinohara A."/>
            <person name="Yoshida Y."/>
            <person name="Fujiwara M."/>
            <person name="Mori M."/>
            <person name="Tomita M."/>
            <person name="Arakawa K."/>
        </authorList>
    </citation>
    <scope>NUCLEOTIDE SEQUENCE [LARGE SCALE GENOMIC DNA]</scope>
</reference>
<name>A0A4Y2LPD1_ARAVE</name>
<sequence>MPIPFESSTCSMPIPFESSTCSMRVIARSTVPRRVSRTIAATWRVMLAFNPGRVTGIQDRRTRRPGSWKTSLNYPIIPKVGKKQCLHWSGSVRWRTIRHALNMRLTRIEWALNVCCD</sequence>
<accession>A0A4Y2LPD1</accession>
<comment type="caution">
    <text evidence="1">The sequence shown here is derived from an EMBL/GenBank/DDBJ whole genome shotgun (WGS) entry which is preliminary data.</text>
</comment>
<dbReference type="Proteomes" id="UP000499080">
    <property type="component" value="Unassembled WGS sequence"/>
</dbReference>
<keyword evidence="2" id="KW-1185">Reference proteome</keyword>
<protein>
    <submittedName>
        <fullName evidence="1">Uncharacterized protein</fullName>
    </submittedName>
</protein>
<proteinExistence type="predicted"/>
<organism evidence="1 2">
    <name type="scientific">Araneus ventricosus</name>
    <name type="common">Orbweaver spider</name>
    <name type="synonym">Epeira ventricosa</name>
    <dbReference type="NCBI Taxonomy" id="182803"/>
    <lineage>
        <taxon>Eukaryota</taxon>
        <taxon>Metazoa</taxon>
        <taxon>Ecdysozoa</taxon>
        <taxon>Arthropoda</taxon>
        <taxon>Chelicerata</taxon>
        <taxon>Arachnida</taxon>
        <taxon>Araneae</taxon>
        <taxon>Araneomorphae</taxon>
        <taxon>Entelegynae</taxon>
        <taxon>Araneoidea</taxon>
        <taxon>Araneidae</taxon>
        <taxon>Araneus</taxon>
    </lineage>
</organism>
<gene>
    <name evidence="1" type="ORF">AVEN_41260_1</name>
</gene>
<dbReference type="EMBL" id="BGPR01277868">
    <property type="protein sequence ID" value="GBN15970.1"/>
    <property type="molecule type" value="Genomic_DNA"/>
</dbReference>